<dbReference type="Pfam" id="PF01850">
    <property type="entry name" value="PIN"/>
    <property type="match status" value="1"/>
</dbReference>
<sequence>MIGFDTNVLVRFFVDADPEQHAAAVQAVGRLSPERPGFITQVVMVELYWVLSRVYRYPKSACLAVVRALVENESLEFDDGEGVVRALTLAEAGADFADALIQGALELFSIDEMITFDRAASKKLGWRLLAAEHANAR</sequence>
<evidence type="ECO:0000313" key="6">
    <source>
        <dbReference type="EMBL" id="QDP97439.1"/>
    </source>
</evidence>
<keyword evidence="7" id="KW-1185">Reference proteome</keyword>
<dbReference type="AlphaFoldDB" id="A0A516Q1X6"/>
<evidence type="ECO:0000256" key="3">
    <source>
        <dbReference type="ARBA" id="ARBA00022801"/>
    </source>
</evidence>
<feature type="domain" description="PIN" evidence="5">
    <location>
        <begin position="4"/>
        <end position="119"/>
    </location>
</feature>
<gene>
    <name evidence="6" type="ORF">FOE78_17285</name>
</gene>
<keyword evidence="4" id="KW-0460">Magnesium</keyword>
<dbReference type="PANTHER" id="PTHR39664:SF2">
    <property type="entry name" value="NUCLEIC ACID-BINDING PROTEIN, CONTAINING PIN DOMAIN-RELATED"/>
    <property type="match status" value="1"/>
</dbReference>
<reference evidence="6 7" key="1">
    <citation type="submission" date="2019-07" db="EMBL/GenBank/DDBJ databases">
        <title>Microlunatus dokdonensis sp. nov. isolated from the rhizospheric soil of the wild plant Elymus tsukushiensis.</title>
        <authorList>
            <person name="Ghim S.-Y."/>
            <person name="Hwang Y.-J."/>
            <person name="Son J.-S."/>
            <person name="Shin J.-H."/>
        </authorList>
    </citation>
    <scope>NUCLEOTIDE SEQUENCE [LARGE SCALE GENOMIC DNA]</scope>
    <source>
        <strain evidence="6 7">KUDC0627</strain>
    </source>
</reference>
<dbReference type="InterPro" id="IPR029060">
    <property type="entry name" value="PIN-like_dom_sf"/>
</dbReference>
<dbReference type="PANTHER" id="PTHR39664">
    <property type="match status" value="1"/>
</dbReference>
<protein>
    <submittedName>
        <fullName evidence="6">Type II toxin-antitoxin system VapC family toxin</fullName>
    </submittedName>
</protein>
<accession>A0A516Q1X6</accession>
<organism evidence="6 7">
    <name type="scientific">Microlunatus elymi</name>
    <dbReference type="NCBI Taxonomy" id="2596828"/>
    <lineage>
        <taxon>Bacteria</taxon>
        <taxon>Bacillati</taxon>
        <taxon>Actinomycetota</taxon>
        <taxon>Actinomycetes</taxon>
        <taxon>Propionibacteriales</taxon>
        <taxon>Propionibacteriaceae</taxon>
        <taxon>Microlunatus</taxon>
    </lineage>
</organism>
<dbReference type="GO" id="GO:0004518">
    <property type="term" value="F:nuclease activity"/>
    <property type="evidence" value="ECO:0007669"/>
    <property type="project" value="UniProtKB-KW"/>
</dbReference>
<evidence type="ECO:0000259" key="5">
    <source>
        <dbReference type="Pfam" id="PF01850"/>
    </source>
</evidence>
<dbReference type="GO" id="GO:0046872">
    <property type="term" value="F:metal ion binding"/>
    <property type="evidence" value="ECO:0007669"/>
    <property type="project" value="UniProtKB-KW"/>
</dbReference>
<keyword evidence="1" id="KW-0540">Nuclease</keyword>
<proteinExistence type="predicted"/>
<dbReference type="OrthoDB" id="32974at2"/>
<dbReference type="Proteomes" id="UP000319263">
    <property type="component" value="Chromosome"/>
</dbReference>
<evidence type="ECO:0000313" key="7">
    <source>
        <dbReference type="Proteomes" id="UP000319263"/>
    </source>
</evidence>
<dbReference type="KEGG" id="mik:FOE78_17285"/>
<dbReference type="Gene3D" id="3.40.50.1010">
    <property type="entry name" value="5'-nuclease"/>
    <property type="match status" value="1"/>
</dbReference>
<dbReference type="CDD" id="cd18683">
    <property type="entry name" value="PIN_VapC-like"/>
    <property type="match status" value="1"/>
</dbReference>
<dbReference type="EMBL" id="CP041692">
    <property type="protein sequence ID" value="QDP97439.1"/>
    <property type="molecule type" value="Genomic_DNA"/>
</dbReference>
<dbReference type="InterPro" id="IPR002716">
    <property type="entry name" value="PIN_dom"/>
</dbReference>
<keyword evidence="3" id="KW-0378">Hydrolase</keyword>
<dbReference type="SUPFAM" id="SSF88723">
    <property type="entry name" value="PIN domain-like"/>
    <property type="match status" value="1"/>
</dbReference>
<name>A0A516Q1X6_9ACTN</name>
<evidence type="ECO:0000256" key="1">
    <source>
        <dbReference type="ARBA" id="ARBA00022722"/>
    </source>
</evidence>
<dbReference type="RefSeq" id="WP_143987398.1">
    <property type="nucleotide sequence ID" value="NZ_CP041692.1"/>
</dbReference>
<evidence type="ECO:0000256" key="4">
    <source>
        <dbReference type="ARBA" id="ARBA00022842"/>
    </source>
</evidence>
<keyword evidence="2" id="KW-0479">Metal-binding</keyword>
<dbReference type="GO" id="GO:0016787">
    <property type="term" value="F:hydrolase activity"/>
    <property type="evidence" value="ECO:0007669"/>
    <property type="project" value="UniProtKB-KW"/>
</dbReference>
<evidence type="ECO:0000256" key="2">
    <source>
        <dbReference type="ARBA" id="ARBA00022723"/>
    </source>
</evidence>